<dbReference type="InterPro" id="IPR012347">
    <property type="entry name" value="Ferritin-like"/>
</dbReference>
<dbReference type="Gene3D" id="1.20.1260.10">
    <property type="match status" value="1"/>
</dbReference>
<evidence type="ECO:0000256" key="1">
    <source>
        <dbReference type="SAM" id="SignalP"/>
    </source>
</evidence>
<reference evidence="3" key="1">
    <citation type="journal article" date="2020" name="mSystems">
        <title>Genome- and Community-Level Interaction Insights into Carbon Utilization and Element Cycling Functions of Hydrothermarchaeota in Hydrothermal Sediment.</title>
        <authorList>
            <person name="Zhou Z."/>
            <person name="Liu Y."/>
            <person name="Xu W."/>
            <person name="Pan J."/>
            <person name="Luo Z.H."/>
            <person name="Li M."/>
        </authorList>
    </citation>
    <scope>NUCLEOTIDE SEQUENCE [LARGE SCALE GENOMIC DNA]</scope>
    <source>
        <strain evidence="3">SpSt-402</strain>
    </source>
</reference>
<comment type="caution">
    <text evidence="3">The sequence shown here is derived from an EMBL/GenBank/DDBJ whole genome shotgun (WGS) entry which is preliminary data.</text>
</comment>
<accession>A0A832H1J5</accession>
<evidence type="ECO:0000259" key="2">
    <source>
        <dbReference type="Pfam" id="PF03713"/>
    </source>
</evidence>
<dbReference type="PANTHER" id="PTHR36933">
    <property type="entry name" value="SLL0788 PROTEIN"/>
    <property type="match status" value="1"/>
</dbReference>
<sequence>MLRKRLAYQLCSGGALSLLLLLATRAAPRAIAVSPQQLPQSASFERAFTIGRSNFSKLALLQDGKVAAITQPEQQFIIIMVPYQKDAIALADAALSHAKHPEIKALARTIKQTQTSTNQQLRSLYQRWYGTDVPDSLQLPEMATNTEILGIGGAMQADLTELETAPDFDRAFLEEMMQHQQMGVAMAQNILTSGDRPELRTLAEAIIQSQNAHIDTMQYWYHQWYLAGNREP</sequence>
<dbReference type="Pfam" id="PF03713">
    <property type="entry name" value="DUF305"/>
    <property type="match status" value="1"/>
</dbReference>
<dbReference type="AlphaFoldDB" id="A0A832H1J5"/>
<name>A0A832H1J5_9CYAN</name>
<dbReference type="InterPro" id="IPR005183">
    <property type="entry name" value="DUF305_CopM-like"/>
</dbReference>
<feature type="signal peptide" evidence="1">
    <location>
        <begin position="1"/>
        <end position="26"/>
    </location>
</feature>
<gene>
    <name evidence="3" type="ORF">ENR47_03185</name>
</gene>
<organism evidence="3">
    <name type="scientific">Oscillatoriales cyanobacterium SpSt-402</name>
    <dbReference type="NCBI Taxonomy" id="2282168"/>
    <lineage>
        <taxon>Bacteria</taxon>
        <taxon>Bacillati</taxon>
        <taxon>Cyanobacteriota</taxon>
        <taxon>Cyanophyceae</taxon>
        <taxon>Oscillatoriophycideae</taxon>
        <taxon>Oscillatoriales</taxon>
    </lineage>
</organism>
<feature type="domain" description="DUF305" evidence="2">
    <location>
        <begin position="73"/>
        <end position="221"/>
    </location>
</feature>
<dbReference type="PANTHER" id="PTHR36933:SF1">
    <property type="entry name" value="SLL0788 PROTEIN"/>
    <property type="match status" value="1"/>
</dbReference>
<dbReference type="EMBL" id="DSRD01000208">
    <property type="protein sequence ID" value="HGW93279.1"/>
    <property type="molecule type" value="Genomic_DNA"/>
</dbReference>
<evidence type="ECO:0000313" key="3">
    <source>
        <dbReference type="EMBL" id="HGW93279.1"/>
    </source>
</evidence>
<keyword evidence="1" id="KW-0732">Signal</keyword>
<protein>
    <submittedName>
        <fullName evidence="3">DUF305 domain-containing protein</fullName>
    </submittedName>
</protein>
<feature type="chain" id="PRO_5032519984" evidence="1">
    <location>
        <begin position="27"/>
        <end position="232"/>
    </location>
</feature>
<proteinExistence type="predicted"/>